<dbReference type="EMBL" id="CAJVPZ010036288">
    <property type="protein sequence ID" value="CAG8750924.1"/>
    <property type="molecule type" value="Genomic_DNA"/>
</dbReference>
<evidence type="ECO:0000313" key="2">
    <source>
        <dbReference type="Proteomes" id="UP000789396"/>
    </source>
</evidence>
<protein>
    <submittedName>
        <fullName evidence="1">10512_t:CDS:1</fullName>
    </submittedName>
</protein>
<accession>A0A9N9NP56</accession>
<dbReference type="AlphaFoldDB" id="A0A9N9NP56"/>
<comment type="caution">
    <text evidence="1">The sequence shown here is derived from an EMBL/GenBank/DDBJ whole genome shotgun (WGS) entry which is preliminary data.</text>
</comment>
<gene>
    <name evidence="1" type="ORF">RFULGI_LOCUS13588</name>
</gene>
<organism evidence="1 2">
    <name type="scientific">Racocetra fulgida</name>
    <dbReference type="NCBI Taxonomy" id="60492"/>
    <lineage>
        <taxon>Eukaryota</taxon>
        <taxon>Fungi</taxon>
        <taxon>Fungi incertae sedis</taxon>
        <taxon>Mucoromycota</taxon>
        <taxon>Glomeromycotina</taxon>
        <taxon>Glomeromycetes</taxon>
        <taxon>Diversisporales</taxon>
        <taxon>Gigasporaceae</taxon>
        <taxon>Racocetra</taxon>
    </lineage>
</organism>
<feature type="non-terminal residue" evidence="1">
    <location>
        <position position="46"/>
    </location>
</feature>
<proteinExistence type="predicted"/>
<dbReference type="Proteomes" id="UP000789396">
    <property type="component" value="Unassembled WGS sequence"/>
</dbReference>
<sequence>FYEAQIVDNDNHDSIFGGAKNSTPEEEDAIIIEISNLKKDIKYIAR</sequence>
<reference evidence="1" key="1">
    <citation type="submission" date="2021-06" db="EMBL/GenBank/DDBJ databases">
        <authorList>
            <person name="Kallberg Y."/>
            <person name="Tangrot J."/>
            <person name="Rosling A."/>
        </authorList>
    </citation>
    <scope>NUCLEOTIDE SEQUENCE</scope>
    <source>
        <strain evidence="1">IN212</strain>
    </source>
</reference>
<evidence type="ECO:0000313" key="1">
    <source>
        <dbReference type="EMBL" id="CAG8750924.1"/>
    </source>
</evidence>
<keyword evidence="2" id="KW-1185">Reference proteome</keyword>
<feature type="non-terminal residue" evidence="1">
    <location>
        <position position="1"/>
    </location>
</feature>
<name>A0A9N9NP56_9GLOM</name>